<name>A0ABV0A967_9FLAO</name>
<proteinExistence type="predicted"/>
<dbReference type="Proteomes" id="UP001416393">
    <property type="component" value="Unassembled WGS sequence"/>
</dbReference>
<gene>
    <name evidence="1" type="ORF">VP395_01655</name>
</gene>
<accession>A0ABV0A967</accession>
<evidence type="ECO:0000313" key="2">
    <source>
        <dbReference type="Proteomes" id="UP001416393"/>
    </source>
</evidence>
<keyword evidence="2" id="KW-1185">Reference proteome</keyword>
<reference evidence="1 2" key="1">
    <citation type="submission" date="2024-01" db="EMBL/GenBank/DDBJ databases">
        <title>Mariniflexile litorale sp. nov., isolated from the shallow sediments of the Sea of Japan.</title>
        <authorList>
            <person name="Romanenko L."/>
            <person name="Bystritskaya E."/>
            <person name="Isaeva M."/>
        </authorList>
    </citation>
    <scope>NUCLEOTIDE SEQUENCE [LARGE SCALE GENOMIC DNA]</scope>
    <source>
        <strain evidence="1 2">KCTC 32427</strain>
    </source>
</reference>
<dbReference type="EMBL" id="JAZHYP010000001">
    <property type="protein sequence ID" value="MEN3322420.1"/>
    <property type="molecule type" value="Genomic_DNA"/>
</dbReference>
<comment type="caution">
    <text evidence="1">The sequence shown here is derived from an EMBL/GenBank/DDBJ whole genome shotgun (WGS) entry which is preliminary data.</text>
</comment>
<evidence type="ECO:0000313" key="1">
    <source>
        <dbReference type="EMBL" id="MEN3322420.1"/>
    </source>
</evidence>
<sequence>MKDINHHSSFFLFLALTIFGWNRVKAQKATDSLSCYHELSEDTSQNHKQNLKYTSKLLDLAIKQQQHLLYIKLQKTG</sequence>
<dbReference type="RefSeq" id="WP_346239965.1">
    <property type="nucleotide sequence ID" value="NZ_JAZHYP010000001.1"/>
</dbReference>
<organism evidence="1 2">
    <name type="scientific">Mariniflexile soesokkakense</name>
    <dbReference type="NCBI Taxonomy" id="1343160"/>
    <lineage>
        <taxon>Bacteria</taxon>
        <taxon>Pseudomonadati</taxon>
        <taxon>Bacteroidota</taxon>
        <taxon>Flavobacteriia</taxon>
        <taxon>Flavobacteriales</taxon>
        <taxon>Flavobacteriaceae</taxon>
        <taxon>Mariniflexile</taxon>
    </lineage>
</organism>
<protein>
    <recommendedName>
        <fullName evidence="3">Secreted protein</fullName>
    </recommendedName>
</protein>
<evidence type="ECO:0008006" key="3">
    <source>
        <dbReference type="Google" id="ProtNLM"/>
    </source>
</evidence>